<name>H0F4C4_9BURK</name>
<dbReference type="EMBL" id="AGUF01000034">
    <property type="protein sequence ID" value="EHK66873.1"/>
    <property type="molecule type" value="Genomic_DNA"/>
</dbReference>
<protein>
    <submittedName>
        <fullName evidence="1">Uncharacterized protein</fullName>
    </submittedName>
</protein>
<reference evidence="1 2" key="1">
    <citation type="journal article" date="2012" name="J. Bacteriol.">
        <title>Genome sequence of the highly efficient arsenite-oxidizing bacterium Achromobacter arsenitoxydans SY8.</title>
        <authorList>
            <person name="Li X."/>
            <person name="Hu Y."/>
            <person name="Gong J."/>
            <person name="Lin Y."/>
            <person name="Johnstone L."/>
            <person name="Rensing C."/>
            <person name="Wang G."/>
        </authorList>
    </citation>
    <scope>NUCLEOTIDE SEQUENCE [LARGE SCALE GENOMIC DNA]</scope>
    <source>
        <strain evidence="1 2">SY8</strain>
    </source>
</reference>
<evidence type="ECO:0000313" key="2">
    <source>
        <dbReference type="Proteomes" id="UP000003113"/>
    </source>
</evidence>
<dbReference type="Proteomes" id="UP000003113">
    <property type="component" value="Unassembled WGS sequence"/>
</dbReference>
<sequence>MRTSEFGRFLSRIKTADSKAQPLIRMSPAVQIFGAARESGRLELNEAVVCFVAWLIV</sequence>
<dbReference type="STRING" id="477184.KYC_08080"/>
<comment type="caution">
    <text evidence="1">The sequence shown here is derived from an EMBL/GenBank/DDBJ whole genome shotgun (WGS) entry which is preliminary data.</text>
</comment>
<keyword evidence="2" id="KW-1185">Reference proteome</keyword>
<organism evidence="1 2">
    <name type="scientific">Achromobacter arsenitoxydans SY8</name>
    <dbReference type="NCBI Taxonomy" id="477184"/>
    <lineage>
        <taxon>Bacteria</taxon>
        <taxon>Pseudomonadati</taxon>
        <taxon>Pseudomonadota</taxon>
        <taxon>Betaproteobacteria</taxon>
        <taxon>Burkholderiales</taxon>
        <taxon>Alcaligenaceae</taxon>
        <taxon>Achromobacter</taxon>
    </lineage>
</organism>
<proteinExistence type="predicted"/>
<accession>H0F4C4</accession>
<gene>
    <name evidence="1" type="ORF">KYC_08080</name>
</gene>
<dbReference type="AlphaFoldDB" id="H0F4C4"/>
<evidence type="ECO:0000313" key="1">
    <source>
        <dbReference type="EMBL" id="EHK66873.1"/>
    </source>
</evidence>